<proteinExistence type="predicted"/>
<accession>A0A840BXV4</accession>
<protein>
    <submittedName>
        <fullName evidence="1">Uncharacterized protein</fullName>
    </submittedName>
</protein>
<evidence type="ECO:0000313" key="1">
    <source>
        <dbReference type="EMBL" id="MBB4016542.1"/>
    </source>
</evidence>
<dbReference type="AlphaFoldDB" id="A0A840BXV4"/>
<dbReference type="RefSeq" id="WP_156332810.1">
    <property type="nucleotide sequence ID" value="NZ_JACIEN010000001.1"/>
</dbReference>
<dbReference type="Proteomes" id="UP000577362">
    <property type="component" value="Unassembled WGS sequence"/>
</dbReference>
<name>A0A840BXV4_9HYPH</name>
<keyword evidence="2" id="KW-1185">Reference proteome</keyword>
<sequence length="673" mass="71500">MTSAVRPARPVCSARRRRNTLLAGAAAIALVGAPLVADEFAAWRLSRILAPAGTVDAVSGALFGPLAVDGLHLATPGATLSIDRIVLPGRGLLGSSALAAGDVTLEGVSVVLDGMTLRMPRILVSGTDLDQAAIARIFDKTATQPLSERLAALTASAVRIPELTMDQTIGDMQQTVTYHDIDMRDIRAGVISAIAAPRATMRIDGKKEGLTTGSMGPITIDDFDTVQTARVYGEKAGPGDTEPKRLYGAFSVENFSLRDAKGNEVGVARISGRDFKARPTADSWLGTIDALGKVDDFEKLSSAERKAFFMRLVDMMTAFEIGGFEASGFTFKGKDEKKGEPIDAEMERIAMSADATGPSFSVTGMRFVTPDAEMRFGGMSFSEIVWRPMLERLKEALAAPDTDFEDLDARKFVPLIGHARIEAIDIDVPADEDEPRRGKDKRAVKAGERIKMAIGAIDLKAGNIVDDIPTELGARVDHFAMALPAGTDKDGLKELRAMGYEALDLSFALDAAWSPDKQELAVKTLSFNGKDMGAVTLSGLLGNVTKDIFSSDEAIQQVALMSATAKRLSLAVENGGIFERFLEQEAKKQKRKADDLRKEYGMGAAIVVPAFLGNSEGARTLANAVARFVARPGALNVTATANNAGGLGLADFAAAGGEPATLFEQVTIEAKAE</sequence>
<organism evidence="1 2">
    <name type="scientific">Chelatococcus caeni</name>
    <dbReference type="NCBI Taxonomy" id="1348468"/>
    <lineage>
        <taxon>Bacteria</taxon>
        <taxon>Pseudomonadati</taxon>
        <taxon>Pseudomonadota</taxon>
        <taxon>Alphaproteobacteria</taxon>
        <taxon>Hyphomicrobiales</taxon>
        <taxon>Chelatococcaceae</taxon>
        <taxon>Chelatococcus</taxon>
    </lineage>
</organism>
<gene>
    <name evidence="1" type="ORF">GGR16_001548</name>
</gene>
<evidence type="ECO:0000313" key="2">
    <source>
        <dbReference type="Proteomes" id="UP000577362"/>
    </source>
</evidence>
<comment type="caution">
    <text evidence="1">The sequence shown here is derived from an EMBL/GenBank/DDBJ whole genome shotgun (WGS) entry which is preliminary data.</text>
</comment>
<reference evidence="1 2" key="1">
    <citation type="submission" date="2020-08" db="EMBL/GenBank/DDBJ databases">
        <title>Genomic Encyclopedia of Type Strains, Phase IV (KMG-IV): sequencing the most valuable type-strain genomes for metagenomic binning, comparative biology and taxonomic classification.</title>
        <authorList>
            <person name="Goeker M."/>
        </authorList>
    </citation>
    <scope>NUCLEOTIDE SEQUENCE [LARGE SCALE GENOMIC DNA]</scope>
    <source>
        <strain evidence="1 2">DSM 103737</strain>
    </source>
</reference>
<dbReference type="EMBL" id="JACIEN010000001">
    <property type="protein sequence ID" value="MBB4016542.1"/>
    <property type="molecule type" value="Genomic_DNA"/>
</dbReference>